<proteinExistence type="predicted"/>
<dbReference type="PANTHER" id="PTHR38790:SF4">
    <property type="entry name" value="2EXR DOMAIN-CONTAINING PROTEIN"/>
    <property type="match status" value="1"/>
</dbReference>
<dbReference type="EMBL" id="ML976985">
    <property type="protein sequence ID" value="KAF1959414.1"/>
    <property type="molecule type" value="Genomic_DNA"/>
</dbReference>
<keyword evidence="3" id="KW-1185">Reference proteome</keyword>
<dbReference type="AlphaFoldDB" id="A0A6A5U420"/>
<gene>
    <name evidence="2" type="ORF">CC80DRAFT_379871</name>
</gene>
<protein>
    <submittedName>
        <fullName evidence="2">Uncharacterized protein</fullName>
    </submittedName>
</protein>
<sequence>VTASLAKIPTEKTRATQRVSKRPSRGYHTFKNRLLNITPKKDEEDQVTANQQAPLLRLPTEIREQIWSEVLGGKTFQQTYNQGRNQPSKFRPNRDRKHGLALPLTCRQIYAETASMPYK</sequence>
<evidence type="ECO:0000313" key="2">
    <source>
        <dbReference type="EMBL" id="KAF1959414.1"/>
    </source>
</evidence>
<feature type="non-terminal residue" evidence="2">
    <location>
        <position position="119"/>
    </location>
</feature>
<feature type="region of interest" description="Disordered" evidence="1">
    <location>
        <begin position="1"/>
        <end position="24"/>
    </location>
</feature>
<dbReference type="PANTHER" id="PTHR38790">
    <property type="entry name" value="2EXR DOMAIN-CONTAINING PROTEIN-RELATED"/>
    <property type="match status" value="1"/>
</dbReference>
<dbReference type="OrthoDB" id="5413827at2759"/>
<name>A0A6A5U420_9PLEO</name>
<accession>A0A6A5U420</accession>
<reference evidence="2" key="1">
    <citation type="journal article" date="2020" name="Stud. Mycol.">
        <title>101 Dothideomycetes genomes: a test case for predicting lifestyles and emergence of pathogens.</title>
        <authorList>
            <person name="Haridas S."/>
            <person name="Albert R."/>
            <person name="Binder M."/>
            <person name="Bloem J."/>
            <person name="Labutti K."/>
            <person name="Salamov A."/>
            <person name="Andreopoulos B."/>
            <person name="Baker S."/>
            <person name="Barry K."/>
            <person name="Bills G."/>
            <person name="Bluhm B."/>
            <person name="Cannon C."/>
            <person name="Castanera R."/>
            <person name="Culley D."/>
            <person name="Daum C."/>
            <person name="Ezra D."/>
            <person name="Gonzalez J."/>
            <person name="Henrissat B."/>
            <person name="Kuo A."/>
            <person name="Liang C."/>
            <person name="Lipzen A."/>
            <person name="Lutzoni F."/>
            <person name="Magnuson J."/>
            <person name="Mondo S."/>
            <person name="Nolan M."/>
            <person name="Ohm R."/>
            <person name="Pangilinan J."/>
            <person name="Park H.-J."/>
            <person name="Ramirez L."/>
            <person name="Alfaro M."/>
            <person name="Sun H."/>
            <person name="Tritt A."/>
            <person name="Yoshinaga Y."/>
            <person name="Zwiers L.-H."/>
            <person name="Turgeon B."/>
            <person name="Goodwin S."/>
            <person name="Spatafora J."/>
            <person name="Crous P."/>
            <person name="Grigoriev I."/>
        </authorList>
    </citation>
    <scope>NUCLEOTIDE SEQUENCE</scope>
    <source>
        <strain evidence="2">CBS 675.92</strain>
    </source>
</reference>
<evidence type="ECO:0000256" key="1">
    <source>
        <dbReference type="SAM" id="MobiDB-lite"/>
    </source>
</evidence>
<feature type="non-terminal residue" evidence="2">
    <location>
        <position position="1"/>
    </location>
</feature>
<organism evidence="2 3">
    <name type="scientific">Byssothecium circinans</name>
    <dbReference type="NCBI Taxonomy" id="147558"/>
    <lineage>
        <taxon>Eukaryota</taxon>
        <taxon>Fungi</taxon>
        <taxon>Dikarya</taxon>
        <taxon>Ascomycota</taxon>
        <taxon>Pezizomycotina</taxon>
        <taxon>Dothideomycetes</taxon>
        <taxon>Pleosporomycetidae</taxon>
        <taxon>Pleosporales</taxon>
        <taxon>Massarineae</taxon>
        <taxon>Massarinaceae</taxon>
        <taxon>Byssothecium</taxon>
    </lineage>
</organism>
<evidence type="ECO:0000313" key="3">
    <source>
        <dbReference type="Proteomes" id="UP000800035"/>
    </source>
</evidence>
<dbReference type="Proteomes" id="UP000800035">
    <property type="component" value="Unassembled WGS sequence"/>
</dbReference>